<dbReference type="Gene3D" id="3.40.50.720">
    <property type="entry name" value="NAD(P)-binding Rossmann-like Domain"/>
    <property type="match status" value="1"/>
</dbReference>
<dbReference type="SUPFAM" id="SSF51735">
    <property type="entry name" value="NAD(P)-binding Rossmann-fold domains"/>
    <property type="match status" value="1"/>
</dbReference>
<dbReference type="Pfam" id="PF00106">
    <property type="entry name" value="adh_short"/>
    <property type="match status" value="1"/>
</dbReference>
<accession>A0AAJ0DQI7</accession>
<sequence>MTDNMNGGHEARRVLISGGARGIGRSLARNFLQRGNKVFILDIDEPELEHTVKVHLKEYSSHVSSAICDLRNVSDIREKVKQAAEFFGGRIDVLINNGGIASPHWKDGKSMDDPDVQIQWQAYVETNLTAPFVCSSACIPYMKVESKEDLEHTTSSGPCIIHVGSFRALQSDPDQEGYASTKAGQLGLMHSMAVTCQKWGIRVNLVAPGRIKVAHECKEGDENGTTFAGSLTDDDKDHHPTNRAGRPDDIWQAVEYLVKSGFVTGQDLTVMGRTLPSSRHLLTHVPFCL</sequence>
<dbReference type="EMBL" id="JAWDJX010000011">
    <property type="protein sequence ID" value="KAK3054729.1"/>
    <property type="molecule type" value="Genomic_DNA"/>
</dbReference>
<dbReference type="PANTHER" id="PTHR42760">
    <property type="entry name" value="SHORT-CHAIN DEHYDROGENASES/REDUCTASES FAMILY MEMBER"/>
    <property type="match status" value="1"/>
</dbReference>
<comment type="similarity">
    <text evidence="1 2">Belongs to the short-chain dehydrogenases/reductases (SDR) family.</text>
</comment>
<name>A0AAJ0DQI7_9PEZI</name>
<feature type="region of interest" description="Disordered" evidence="3">
    <location>
        <begin position="224"/>
        <end position="246"/>
    </location>
</feature>
<dbReference type="GO" id="GO:0016616">
    <property type="term" value="F:oxidoreductase activity, acting on the CH-OH group of donors, NAD or NADP as acceptor"/>
    <property type="evidence" value="ECO:0007669"/>
    <property type="project" value="TreeGrafter"/>
</dbReference>
<keyword evidence="5" id="KW-1185">Reference proteome</keyword>
<evidence type="ECO:0000313" key="4">
    <source>
        <dbReference type="EMBL" id="KAK3054729.1"/>
    </source>
</evidence>
<dbReference type="InterPro" id="IPR002347">
    <property type="entry name" value="SDR_fam"/>
</dbReference>
<evidence type="ECO:0000313" key="5">
    <source>
        <dbReference type="Proteomes" id="UP001271007"/>
    </source>
</evidence>
<dbReference type="PRINTS" id="PR00080">
    <property type="entry name" value="SDRFAMILY"/>
</dbReference>
<evidence type="ECO:0000256" key="3">
    <source>
        <dbReference type="SAM" id="MobiDB-lite"/>
    </source>
</evidence>
<dbReference type="Proteomes" id="UP001271007">
    <property type="component" value="Unassembled WGS sequence"/>
</dbReference>
<reference evidence="4" key="1">
    <citation type="submission" date="2023-04" db="EMBL/GenBank/DDBJ databases">
        <title>Black Yeasts Isolated from many extreme environments.</title>
        <authorList>
            <person name="Coleine C."/>
            <person name="Stajich J.E."/>
            <person name="Selbmann L."/>
        </authorList>
    </citation>
    <scope>NUCLEOTIDE SEQUENCE</scope>
    <source>
        <strain evidence="4">CCFEE 5312</strain>
    </source>
</reference>
<evidence type="ECO:0000256" key="1">
    <source>
        <dbReference type="ARBA" id="ARBA00006484"/>
    </source>
</evidence>
<dbReference type="InterPro" id="IPR036291">
    <property type="entry name" value="NAD(P)-bd_dom_sf"/>
</dbReference>
<evidence type="ECO:0000256" key="2">
    <source>
        <dbReference type="RuleBase" id="RU000363"/>
    </source>
</evidence>
<dbReference type="PRINTS" id="PR00081">
    <property type="entry name" value="GDHRDH"/>
</dbReference>
<feature type="compositionally biased region" description="Basic and acidic residues" evidence="3">
    <location>
        <begin position="233"/>
        <end position="246"/>
    </location>
</feature>
<proteinExistence type="inferred from homology"/>
<protein>
    <recommendedName>
        <fullName evidence="6">Short chain alcohol dehydrogenase</fullName>
    </recommendedName>
</protein>
<evidence type="ECO:0008006" key="6">
    <source>
        <dbReference type="Google" id="ProtNLM"/>
    </source>
</evidence>
<dbReference type="AlphaFoldDB" id="A0AAJ0DQI7"/>
<comment type="caution">
    <text evidence="4">The sequence shown here is derived from an EMBL/GenBank/DDBJ whole genome shotgun (WGS) entry which is preliminary data.</text>
</comment>
<gene>
    <name evidence="4" type="ORF">LTR09_004458</name>
</gene>
<organism evidence="4 5">
    <name type="scientific">Extremus antarcticus</name>
    <dbReference type="NCBI Taxonomy" id="702011"/>
    <lineage>
        <taxon>Eukaryota</taxon>
        <taxon>Fungi</taxon>
        <taxon>Dikarya</taxon>
        <taxon>Ascomycota</taxon>
        <taxon>Pezizomycotina</taxon>
        <taxon>Dothideomycetes</taxon>
        <taxon>Dothideomycetidae</taxon>
        <taxon>Mycosphaerellales</taxon>
        <taxon>Extremaceae</taxon>
        <taxon>Extremus</taxon>
    </lineage>
</organism>
<dbReference type="CDD" id="cd05233">
    <property type="entry name" value="SDR_c"/>
    <property type="match status" value="1"/>
</dbReference>